<evidence type="ECO:0000313" key="2">
    <source>
        <dbReference type="EMBL" id="SDW81146.1"/>
    </source>
</evidence>
<name>A0A1H2WKZ6_9BACL</name>
<protein>
    <submittedName>
        <fullName evidence="2">ABC-2 family transporter protein</fullName>
    </submittedName>
</protein>
<feature type="transmembrane region" description="Helical" evidence="1">
    <location>
        <begin position="17"/>
        <end position="36"/>
    </location>
</feature>
<evidence type="ECO:0000313" key="3">
    <source>
        <dbReference type="Proteomes" id="UP000198534"/>
    </source>
</evidence>
<feature type="transmembrane region" description="Helical" evidence="1">
    <location>
        <begin position="56"/>
        <end position="82"/>
    </location>
</feature>
<dbReference type="Proteomes" id="UP000198534">
    <property type="component" value="Unassembled WGS sequence"/>
</dbReference>
<accession>A0A1H2WKZ6</accession>
<dbReference type="EMBL" id="FNNQ01000006">
    <property type="protein sequence ID" value="SDW81146.1"/>
    <property type="molecule type" value="Genomic_DNA"/>
</dbReference>
<keyword evidence="3" id="KW-1185">Reference proteome</keyword>
<evidence type="ECO:0000256" key="1">
    <source>
        <dbReference type="SAM" id="Phobius"/>
    </source>
</evidence>
<proteinExistence type="predicted"/>
<feature type="transmembrane region" description="Helical" evidence="1">
    <location>
        <begin position="248"/>
        <end position="268"/>
    </location>
</feature>
<dbReference type="PANTHER" id="PTHR37305">
    <property type="entry name" value="INTEGRAL MEMBRANE PROTEIN-RELATED"/>
    <property type="match status" value="1"/>
</dbReference>
<gene>
    <name evidence="2" type="ORF">SAMN05444487_106163</name>
</gene>
<keyword evidence="1" id="KW-0812">Transmembrane</keyword>
<dbReference type="AlphaFoldDB" id="A0A1H2WKZ6"/>
<dbReference type="RefSeq" id="WP_143035018.1">
    <property type="nucleotide sequence ID" value="NZ_FNNQ01000006.1"/>
</dbReference>
<feature type="transmembrane region" description="Helical" evidence="1">
    <location>
        <begin position="189"/>
        <end position="207"/>
    </location>
</feature>
<feature type="transmembrane region" description="Helical" evidence="1">
    <location>
        <begin position="103"/>
        <end position="125"/>
    </location>
</feature>
<feature type="transmembrane region" description="Helical" evidence="1">
    <location>
        <begin position="161"/>
        <end position="182"/>
    </location>
</feature>
<dbReference type="STRING" id="1048340.SAMN05444487_106163"/>
<dbReference type="PANTHER" id="PTHR37305:SF1">
    <property type="entry name" value="MEMBRANE PROTEIN"/>
    <property type="match status" value="1"/>
</dbReference>
<dbReference type="OrthoDB" id="2677990at2"/>
<sequence length="275" mass="31065">MMSLIASEWGRLWSRKVTWLLFALLPILMLVTGNYYHGKNDGIAPGSPGYTTWDNFPVMALSDQLMTVFNMILLLLFVFSITEEYRTGQLRMVMIRSYSFTQLLVAKWITIMSIMVLFHGLYFLLSYGVGGLFFDTSPHLYFAYYQDPIGGGPALTYTIRYYALAFLTLVAVSWLITFFAVVSQSTTTAIGVTLGFLLISFGYPQILQTFTKGLNPPLDAKWYFISLTQIQTEGIALALGQTSKLLNFNAGVLFIYAFAFGTAAYLFFTKKDRFI</sequence>
<organism evidence="2 3">
    <name type="scientific">Marininema mesophilum</name>
    <dbReference type="NCBI Taxonomy" id="1048340"/>
    <lineage>
        <taxon>Bacteria</taxon>
        <taxon>Bacillati</taxon>
        <taxon>Bacillota</taxon>
        <taxon>Bacilli</taxon>
        <taxon>Bacillales</taxon>
        <taxon>Thermoactinomycetaceae</taxon>
        <taxon>Marininema</taxon>
    </lineage>
</organism>
<reference evidence="2 3" key="1">
    <citation type="submission" date="2016-10" db="EMBL/GenBank/DDBJ databases">
        <authorList>
            <person name="de Groot N.N."/>
        </authorList>
    </citation>
    <scope>NUCLEOTIDE SEQUENCE [LARGE SCALE GENOMIC DNA]</scope>
    <source>
        <strain evidence="2 3">DSM 45610</strain>
    </source>
</reference>
<keyword evidence="1" id="KW-0472">Membrane</keyword>
<keyword evidence="1" id="KW-1133">Transmembrane helix</keyword>